<organism evidence="1 2">
    <name type="scientific">Candidatus Thiothrix anitrata</name>
    <dbReference type="NCBI Taxonomy" id="2823902"/>
    <lineage>
        <taxon>Bacteria</taxon>
        <taxon>Pseudomonadati</taxon>
        <taxon>Pseudomonadota</taxon>
        <taxon>Gammaproteobacteria</taxon>
        <taxon>Thiotrichales</taxon>
        <taxon>Thiotrichaceae</taxon>
        <taxon>Thiothrix</taxon>
    </lineage>
</organism>
<keyword evidence="2" id="KW-1185">Reference proteome</keyword>
<gene>
    <name evidence="1" type="ORF">J8380_13230</name>
</gene>
<dbReference type="EMBL" id="CP072800">
    <property type="protein sequence ID" value="QTR49218.1"/>
    <property type="molecule type" value="Genomic_DNA"/>
</dbReference>
<sequence length="116" mass="13372">MKGQGFWKDCDTIPFEYAVHLAQHNERTLSRLFGVHKDQRKELRYHQRWRRFAGAINLDKPESWLWACSAGAAKYTDEQRGNPAAGWCGAMNLLNGKDTALVYDDEENTVTTRKVI</sequence>
<evidence type="ECO:0000313" key="1">
    <source>
        <dbReference type="EMBL" id="QTR49218.1"/>
    </source>
</evidence>
<accession>A0ABX7X3N6</accession>
<name>A0ABX7X3N6_9GAMM</name>
<dbReference type="Proteomes" id="UP000672027">
    <property type="component" value="Chromosome"/>
</dbReference>
<protein>
    <submittedName>
        <fullName evidence="1">Uncharacterized protein</fullName>
    </submittedName>
</protein>
<proteinExistence type="predicted"/>
<dbReference type="RefSeq" id="WP_210226073.1">
    <property type="nucleotide sequence ID" value="NZ_CP072800.1"/>
</dbReference>
<evidence type="ECO:0000313" key="2">
    <source>
        <dbReference type="Proteomes" id="UP000672027"/>
    </source>
</evidence>
<reference evidence="1 2" key="1">
    <citation type="submission" date="2021-04" db="EMBL/GenBank/DDBJ databases">
        <title>Genomics, taxonomy and metabolism of representatives of sulfur bacteria of the genus Thiothrix: Thiothrix fructosivorans QT, Thiothrix unzii A1T and three new species, Thiothrix subterranea sp. nov., Thiothrix litoralis sp. nov. and 'Candidatus Thiothrix anitrata' sp. nov.</title>
        <authorList>
            <person name="Ravin N.V."/>
            <person name="Smolyakov D."/>
            <person name="Rudenko T.S."/>
            <person name="Mardanov A.V."/>
            <person name="Beletsky A.V."/>
            <person name="Markov N.D."/>
            <person name="Fomenkov A.I."/>
            <person name="Roberts R.J."/>
            <person name="Karnachuk O.V."/>
            <person name="Novikov A."/>
            <person name="Grabovich M.Y."/>
        </authorList>
    </citation>
    <scope>NUCLEOTIDE SEQUENCE [LARGE SCALE GENOMIC DNA]</scope>
    <source>
        <strain evidence="1 2">A52</strain>
    </source>
</reference>